<name>A0A087TVG9_STEMI</name>
<evidence type="ECO:0000256" key="1">
    <source>
        <dbReference type="SAM" id="MobiDB-lite"/>
    </source>
</evidence>
<protein>
    <submittedName>
        <fullName evidence="2">Uncharacterized protein</fullName>
    </submittedName>
</protein>
<feature type="non-terminal residue" evidence="2">
    <location>
        <position position="55"/>
    </location>
</feature>
<dbReference type="AlphaFoldDB" id="A0A087TVG9"/>
<accession>A0A087TVG9</accession>
<gene>
    <name evidence="2" type="ORF">X975_09029</name>
</gene>
<feature type="compositionally biased region" description="Basic residues" evidence="1">
    <location>
        <begin position="37"/>
        <end position="55"/>
    </location>
</feature>
<dbReference type="Proteomes" id="UP000054359">
    <property type="component" value="Unassembled WGS sequence"/>
</dbReference>
<organism evidence="2 3">
    <name type="scientific">Stegodyphus mimosarum</name>
    <name type="common">African social velvet spider</name>
    <dbReference type="NCBI Taxonomy" id="407821"/>
    <lineage>
        <taxon>Eukaryota</taxon>
        <taxon>Metazoa</taxon>
        <taxon>Ecdysozoa</taxon>
        <taxon>Arthropoda</taxon>
        <taxon>Chelicerata</taxon>
        <taxon>Arachnida</taxon>
        <taxon>Araneae</taxon>
        <taxon>Araneomorphae</taxon>
        <taxon>Entelegynae</taxon>
        <taxon>Eresoidea</taxon>
        <taxon>Eresidae</taxon>
        <taxon>Stegodyphus</taxon>
    </lineage>
</organism>
<evidence type="ECO:0000313" key="2">
    <source>
        <dbReference type="EMBL" id="KFM69108.1"/>
    </source>
</evidence>
<sequence>MDEKLARKRIDSLFGDRRKYLVVCEGGVFLHTDKPDHHHHHHSHHDIHHLHHEAE</sequence>
<proteinExistence type="predicted"/>
<dbReference type="EMBL" id="KK116929">
    <property type="protein sequence ID" value="KFM69108.1"/>
    <property type="molecule type" value="Genomic_DNA"/>
</dbReference>
<evidence type="ECO:0000313" key="3">
    <source>
        <dbReference type="Proteomes" id="UP000054359"/>
    </source>
</evidence>
<reference evidence="2 3" key="1">
    <citation type="submission" date="2013-11" db="EMBL/GenBank/DDBJ databases">
        <title>Genome sequencing of Stegodyphus mimosarum.</title>
        <authorList>
            <person name="Bechsgaard J."/>
        </authorList>
    </citation>
    <scope>NUCLEOTIDE SEQUENCE [LARGE SCALE GENOMIC DNA]</scope>
</reference>
<keyword evidence="3" id="KW-1185">Reference proteome</keyword>
<feature type="region of interest" description="Disordered" evidence="1">
    <location>
        <begin position="33"/>
        <end position="55"/>
    </location>
</feature>
<dbReference type="OrthoDB" id="10559999at2759"/>